<dbReference type="STRING" id="1300222.I532_02045"/>
<sequence>MLLLCKANRKQTGPIRFKETIRQVAAIWRYFFVIAQRTAPKQKDAGRTDNPPRHALCMFFEWFPG</sequence>
<dbReference type="AlphaFoldDB" id="M8DDF2"/>
<name>M8DDF2_9BACL</name>
<dbReference type="Proteomes" id="UP000012081">
    <property type="component" value="Unassembled WGS sequence"/>
</dbReference>
<protein>
    <submittedName>
        <fullName evidence="1">Uncharacterized protein</fullName>
    </submittedName>
</protein>
<accession>M8DDF2</accession>
<organism evidence="1 2">
    <name type="scientific">Brevibacillus borstelensis AK1</name>
    <dbReference type="NCBI Taxonomy" id="1300222"/>
    <lineage>
        <taxon>Bacteria</taxon>
        <taxon>Bacillati</taxon>
        <taxon>Bacillota</taxon>
        <taxon>Bacilli</taxon>
        <taxon>Bacillales</taxon>
        <taxon>Paenibacillaceae</taxon>
        <taxon>Brevibacillus</taxon>
    </lineage>
</organism>
<evidence type="ECO:0000313" key="1">
    <source>
        <dbReference type="EMBL" id="EMT54349.1"/>
    </source>
</evidence>
<proteinExistence type="predicted"/>
<dbReference type="PATRIC" id="fig|1300222.3.peg.420"/>
<evidence type="ECO:0000313" key="2">
    <source>
        <dbReference type="Proteomes" id="UP000012081"/>
    </source>
</evidence>
<keyword evidence="2" id="KW-1185">Reference proteome</keyword>
<comment type="caution">
    <text evidence="1">The sequence shown here is derived from an EMBL/GenBank/DDBJ whole genome shotgun (WGS) entry which is preliminary data.</text>
</comment>
<dbReference type="EMBL" id="APBN01000001">
    <property type="protein sequence ID" value="EMT54349.1"/>
    <property type="molecule type" value="Genomic_DNA"/>
</dbReference>
<gene>
    <name evidence="1" type="ORF">I532_02045</name>
</gene>
<reference evidence="1 2" key="1">
    <citation type="submission" date="2013-03" db="EMBL/GenBank/DDBJ databases">
        <title>Assembly of a new bacterial strain Brevibacillus borstelensis AK1.</title>
        <authorList>
            <person name="Rajan I."/>
            <person name="PoliReddy D."/>
            <person name="Sugumar T."/>
            <person name="Rathinam K."/>
            <person name="Alqarawi S."/>
            <person name="Khalil A.B."/>
            <person name="Sivakumar N."/>
        </authorList>
    </citation>
    <scope>NUCLEOTIDE SEQUENCE [LARGE SCALE GENOMIC DNA]</scope>
    <source>
        <strain evidence="1 2">AK1</strain>
    </source>
</reference>